<organism evidence="5 6">
    <name type="scientific">Leuconostoc lactis</name>
    <dbReference type="NCBI Taxonomy" id="1246"/>
    <lineage>
        <taxon>Bacteria</taxon>
        <taxon>Bacillati</taxon>
        <taxon>Bacillota</taxon>
        <taxon>Bacilli</taxon>
        <taxon>Lactobacillales</taxon>
        <taxon>Lactobacillaceae</taxon>
        <taxon>Leuconostoc</taxon>
    </lineage>
</organism>
<evidence type="ECO:0000256" key="2">
    <source>
        <dbReference type="ARBA" id="ARBA00022801"/>
    </source>
</evidence>
<keyword evidence="4" id="KW-0472">Membrane</keyword>
<dbReference type="EMBL" id="CP042387">
    <property type="protein sequence ID" value="QEA44556.1"/>
    <property type="molecule type" value="Genomic_DNA"/>
</dbReference>
<feature type="transmembrane region" description="Helical" evidence="4">
    <location>
        <begin position="25"/>
        <end position="47"/>
    </location>
</feature>
<evidence type="ECO:0000256" key="3">
    <source>
        <dbReference type="ARBA" id="ARBA00022807"/>
    </source>
</evidence>
<dbReference type="Proteomes" id="UP000321298">
    <property type="component" value="Chromosome"/>
</dbReference>
<dbReference type="InterPro" id="IPR042007">
    <property type="entry name" value="Sortase_A"/>
</dbReference>
<sequence>MGIDIQQNKNNEFKIHRRTPKSWKLIKLVMLGGTAALLIGGATFYGMHAQWQTGHALSKIEKQAQRNQKRSQTAITKPVSASEVKDAAIQSGVKPDYSGEGGLADKDTLLKLAYSNKPEILRGYVAVPSFNISEAIYEGTSNHVLAIGVGLNKPNTFFGKGLVPIFGHNMGDYNAIWPYHPTKFSALQNMTEKTIIGEPIYVSDSHTVYEYRATKLQSALPVKQMEKELVKPYNGQPEVQLIACLEDADFWRQVKASGYTNFHAPKRIVLTGKLVGQTSISDVPNKLRMQLQG</sequence>
<dbReference type="CDD" id="cd06165">
    <property type="entry name" value="Sortase_A"/>
    <property type="match status" value="1"/>
</dbReference>
<dbReference type="Gene3D" id="2.40.260.10">
    <property type="entry name" value="Sortase"/>
    <property type="match status" value="1"/>
</dbReference>
<evidence type="ECO:0000256" key="4">
    <source>
        <dbReference type="SAM" id="Phobius"/>
    </source>
</evidence>
<dbReference type="SUPFAM" id="SSF63817">
    <property type="entry name" value="Sortase"/>
    <property type="match status" value="1"/>
</dbReference>
<keyword evidence="2" id="KW-0378">Hydrolase</keyword>
<proteinExistence type="predicted"/>
<evidence type="ECO:0000313" key="6">
    <source>
        <dbReference type="Proteomes" id="UP000321298"/>
    </source>
</evidence>
<keyword evidence="4" id="KW-1133">Transmembrane helix</keyword>
<keyword evidence="4" id="KW-0812">Transmembrane</keyword>
<evidence type="ECO:0000313" key="5">
    <source>
        <dbReference type="EMBL" id="QEA44556.1"/>
    </source>
</evidence>
<keyword evidence="6" id="KW-1185">Reference proteome</keyword>
<name>A0AAP9JAM7_LEULA</name>
<evidence type="ECO:0000256" key="1">
    <source>
        <dbReference type="ARBA" id="ARBA00022670"/>
    </source>
</evidence>
<dbReference type="GO" id="GO:0006508">
    <property type="term" value="P:proteolysis"/>
    <property type="evidence" value="ECO:0007669"/>
    <property type="project" value="UniProtKB-KW"/>
</dbReference>
<keyword evidence="1" id="KW-0645">Protease</keyword>
<dbReference type="AlphaFoldDB" id="A0AAP9JAM7"/>
<keyword evidence="3" id="KW-0788">Thiol protease</keyword>
<dbReference type="RefSeq" id="WP_147001306.1">
    <property type="nucleotide sequence ID" value="NZ_CP042387.1"/>
</dbReference>
<accession>A0AAP9JAM7</accession>
<dbReference type="GO" id="GO:0008234">
    <property type="term" value="F:cysteine-type peptidase activity"/>
    <property type="evidence" value="ECO:0007669"/>
    <property type="project" value="UniProtKB-KW"/>
</dbReference>
<gene>
    <name evidence="5" type="ORF">FGL83_07630</name>
</gene>
<dbReference type="InterPro" id="IPR005754">
    <property type="entry name" value="Sortase"/>
</dbReference>
<reference evidence="5 6" key="1">
    <citation type="submission" date="2019-06" db="EMBL/GenBank/DDBJ databases">
        <title>Genome analyses of bacteria isolated from kimchi.</title>
        <authorList>
            <person name="Lee S."/>
            <person name="Ahn S."/>
            <person name="Roh S."/>
        </authorList>
    </citation>
    <scope>NUCLEOTIDE SEQUENCE [LARGE SCALE GENOMIC DNA]</scope>
    <source>
        <strain evidence="5 6">CBA3625</strain>
    </source>
</reference>
<dbReference type="InterPro" id="IPR023365">
    <property type="entry name" value="Sortase_dom-sf"/>
</dbReference>
<protein>
    <submittedName>
        <fullName evidence="5">Class A sortase</fullName>
    </submittedName>
</protein>
<dbReference type="Pfam" id="PF04203">
    <property type="entry name" value="Sortase"/>
    <property type="match status" value="1"/>
</dbReference>
<dbReference type="GeneID" id="66532069"/>